<dbReference type="RefSeq" id="WP_052570510.1">
    <property type="nucleotide sequence ID" value="NZ_CP009498.1"/>
</dbReference>
<keyword evidence="2" id="KW-1185">Reference proteome</keyword>
<proteinExistence type="predicted"/>
<accession>A0A0G3WJG1</accession>
<protein>
    <submittedName>
        <fullName evidence="1">Uncharacterized protein</fullName>
    </submittedName>
</protein>
<dbReference type="AlphaFoldDB" id="A0A0G3WJG1"/>
<dbReference type="STRING" id="1408281.Epro_0613"/>
<dbReference type="KEGG" id="epo:Epro_0613"/>
<dbReference type="OrthoDB" id="9805913at2"/>
<name>A0A0G3WJG1_9BACT</name>
<sequence length="87" mass="9405">MGTVAQKDTFSIFEYDIGRFADGKWKLSPAYDLVYSEGQGFGGEHATAVDGEALNPGDDNILKVAKKTALNLKLASKILDKVKNALK</sequence>
<dbReference type="Proteomes" id="UP000035337">
    <property type="component" value="Chromosome"/>
</dbReference>
<dbReference type="EMBL" id="CP009498">
    <property type="protein sequence ID" value="AKL97992.1"/>
    <property type="molecule type" value="Genomic_DNA"/>
</dbReference>
<gene>
    <name evidence="1" type="ORF">Epro_0613</name>
</gene>
<reference evidence="1 2" key="1">
    <citation type="submission" date="2014-09" db="EMBL/GenBank/DDBJ databases">
        <title>Complete genome sequence of Endomicrobium proavitum.</title>
        <authorList>
            <person name="Zheng H."/>
        </authorList>
    </citation>
    <scope>NUCLEOTIDE SEQUENCE [LARGE SCALE GENOMIC DNA]</scope>
    <source>
        <strain evidence="1 2">Rsa215</strain>
    </source>
</reference>
<organism evidence="1 2">
    <name type="scientific">Endomicrobium proavitum</name>
    <dbReference type="NCBI Taxonomy" id="1408281"/>
    <lineage>
        <taxon>Bacteria</taxon>
        <taxon>Pseudomonadati</taxon>
        <taxon>Elusimicrobiota</taxon>
        <taxon>Endomicrobiia</taxon>
        <taxon>Endomicrobiales</taxon>
        <taxon>Endomicrobiaceae</taxon>
        <taxon>Endomicrobium</taxon>
    </lineage>
</organism>
<evidence type="ECO:0000313" key="2">
    <source>
        <dbReference type="Proteomes" id="UP000035337"/>
    </source>
</evidence>
<evidence type="ECO:0000313" key="1">
    <source>
        <dbReference type="EMBL" id="AKL97992.1"/>
    </source>
</evidence>